<proteinExistence type="predicted"/>
<gene>
    <name evidence="6" type="ORF">K1I37_13845</name>
</gene>
<dbReference type="GO" id="GO:0003677">
    <property type="term" value="F:DNA binding"/>
    <property type="evidence" value="ECO:0007669"/>
    <property type="project" value="UniProtKB-KW"/>
</dbReference>
<dbReference type="Proteomes" id="UP000829401">
    <property type="component" value="Chromosome"/>
</dbReference>
<dbReference type="EMBL" id="CP080467">
    <property type="protein sequence ID" value="UNO50899.1"/>
    <property type="molecule type" value="Genomic_DNA"/>
</dbReference>
<evidence type="ECO:0000259" key="5">
    <source>
        <dbReference type="PROSITE" id="PS50937"/>
    </source>
</evidence>
<sequence length="167" mass="19671">MRIRELAERLQVSPRAIRFYEESGLIAPKRDDASGYRLFSEEDAWRLQTIVALREMGMSVKQMRAVLDEIDHGSTDKVTDYLEWQRQSLYAQWLEIADIIEQLESAVMRYRAEGVLHQNDLVRAVKGIRGMRQARENWEDRWHFDDLASKFDEQVAQVSNSLAIYYD</sequence>
<dbReference type="InterPro" id="IPR000551">
    <property type="entry name" value="MerR-type_HTH_dom"/>
</dbReference>
<dbReference type="Gene3D" id="1.10.1660.10">
    <property type="match status" value="1"/>
</dbReference>
<feature type="domain" description="HTH merR-type" evidence="5">
    <location>
        <begin position="1"/>
        <end position="69"/>
    </location>
</feature>
<protein>
    <submittedName>
        <fullName evidence="6">MerR family transcriptional regulator</fullName>
    </submittedName>
</protein>
<evidence type="ECO:0000313" key="7">
    <source>
        <dbReference type="Proteomes" id="UP000829401"/>
    </source>
</evidence>
<dbReference type="RefSeq" id="WP_223204298.1">
    <property type="nucleotide sequence ID" value="NZ_AURB01000194.1"/>
</dbReference>
<evidence type="ECO:0000256" key="2">
    <source>
        <dbReference type="ARBA" id="ARBA00023015"/>
    </source>
</evidence>
<keyword evidence="1" id="KW-0678">Repressor</keyword>
<evidence type="ECO:0000256" key="3">
    <source>
        <dbReference type="ARBA" id="ARBA00023125"/>
    </source>
</evidence>
<reference evidence="7" key="1">
    <citation type="journal article" date="2022" name="G3 (Bethesda)">
        <title>Unveiling the complete genome sequence of Alicyclobacillus acidoterrestris DSM 3922T, a taint-producing strain.</title>
        <authorList>
            <person name="Leonardo I.C."/>
            <person name="Barreto Crespo M.T."/>
            <person name="Gaspar F.B."/>
        </authorList>
    </citation>
    <scope>NUCLEOTIDE SEQUENCE [LARGE SCALE GENOMIC DNA]</scope>
    <source>
        <strain evidence="7">DSM 3922</strain>
    </source>
</reference>
<dbReference type="GO" id="GO:0003700">
    <property type="term" value="F:DNA-binding transcription factor activity"/>
    <property type="evidence" value="ECO:0007669"/>
    <property type="project" value="InterPro"/>
</dbReference>
<dbReference type="CDD" id="cd00592">
    <property type="entry name" value="HTH_MerR-like"/>
    <property type="match status" value="1"/>
</dbReference>
<dbReference type="SUPFAM" id="SSF46955">
    <property type="entry name" value="Putative DNA-binding domain"/>
    <property type="match status" value="1"/>
</dbReference>
<dbReference type="AlphaFoldDB" id="A0A9E6ZXC8"/>
<dbReference type="KEGG" id="aaco:K1I37_13845"/>
<keyword evidence="7" id="KW-1185">Reference proteome</keyword>
<dbReference type="PROSITE" id="PS50937">
    <property type="entry name" value="HTH_MERR_2"/>
    <property type="match status" value="1"/>
</dbReference>
<dbReference type="Pfam" id="PF13411">
    <property type="entry name" value="MerR_1"/>
    <property type="match status" value="1"/>
</dbReference>
<keyword evidence="3" id="KW-0238">DNA-binding</keyword>
<evidence type="ECO:0000313" key="6">
    <source>
        <dbReference type="EMBL" id="UNO50899.1"/>
    </source>
</evidence>
<keyword evidence="2" id="KW-0805">Transcription regulation</keyword>
<dbReference type="InterPro" id="IPR047057">
    <property type="entry name" value="MerR_fam"/>
</dbReference>
<name>A0A9E6ZXC8_ALIAG</name>
<organism evidence="6 7">
    <name type="scientific">Alicyclobacillus acidoterrestris (strain ATCC 49025 / DSM 3922 / CIP 106132 / NCIMB 13137 / GD3B)</name>
    <dbReference type="NCBI Taxonomy" id="1356854"/>
    <lineage>
        <taxon>Bacteria</taxon>
        <taxon>Bacillati</taxon>
        <taxon>Bacillota</taxon>
        <taxon>Bacilli</taxon>
        <taxon>Bacillales</taxon>
        <taxon>Alicyclobacillaceae</taxon>
        <taxon>Alicyclobacillus</taxon>
    </lineage>
</organism>
<evidence type="ECO:0000256" key="1">
    <source>
        <dbReference type="ARBA" id="ARBA00022491"/>
    </source>
</evidence>
<evidence type="ECO:0000256" key="4">
    <source>
        <dbReference type="ARBA" id="ARBA00023163"/>
    </source>
</evidence>
<keyword evidence="4" id="KW-0804">Transcription</keyword>
<dbReference type="PANTHER" id="PTHR30204:SF69">
    <property type="entry name" value="MERR-FAMILY TRANSCRIPTIONAL REGULATOR"/>
    <property type="match status" value="1"/>
</dbReference>
<dbReference type="PANTHER" id="PTHR30204">
    <property type="entry name" value="REDOX-CYCLING DRUG-SENSING TRANSCRIPTIONAL ACTIVATOR SOXR"/>
    <property type="match status" value="1"/>
</dbReference>
<dbReference type="SMART" id="SM00422">
    <property type="entry name" value="HTH_MERR"/>
    <property type="match status" value="1"/>
</dbReference>
<accession>A0A9E6ZXC8</accession>
<dbReference type="PRINTS" id="PR00040">
    <property type="entry name" value="HTHMERR"/>
</dbReference>
<dbReference type="InterPro" id="IPR009061">
    <property type="entry name" value="DNA-bd_dom_put_sf"/>
</dbReference>